<dbReference type="AlphaFoldDB" id="A0AAN6LVT8"/>
<evidence type="ECO:0000313" key="1">
    <source>
        <dbReference type="EMBL" id="KAK3203155.1"/>
    </source>
</evidence>
<keyword evidence="2" id="KW-1185">Reference proteome</keyword>
<dbReference type="Proteomes" id="UP001280581">
    <property type="component" value="Unassembled WGS sequence"/>
</dbReference>
<protein>
    <recommendedName>
        <fullName evidence="3">F-box domain-containing protein</fullName>
    </recommendedName>
</protein>
<name>A0AAN6LVT8_9PLEO</name>
<reference evidence="1 2" key="1">
    <citation type="submission" date="2021-02" db="EMBL/GenBank/DDBJ databases">
        <title>Genome assembly of Pseudopithomyces chartarum.</title>
        <authorList>
            <person name="Jauregui R."/>
            <person name="Singh J."/>
            <person name="Voisey C."/>
        </authorList>
    </citation>
    <scope>NUCLEOTIDE SEQUENCE [LARGE SCALE GENOMIC DNA]</scope>
    <source>
        <strain evidence="1 2">AGR01</strain>
    </source>
</reference>
<comment type="caution">
    <text evidence="1">The sequence shown here is derived from an EMBL/GenBank/DDBJ whole genome shotgun (WGS) entry which is preliminary data.</text>
</comment>
<gene>
    <name evidence="1" type="ORF">GRF29_112g379711</name>
</gene>
<sequence length="507" mass="57772">MPLQNGVSLGSLPRELFDAVMSNIEDRADFSSLSRTCKAIRSLTIQLVFENVTMLWANNVRQRYDVRDSQMIANLRKQNSRVTETEPGCECPRLDLLLRSILENPKLGNYVQKINLQCFGWDRARFGRKPNLPPPPDTDEYQALVLAAMRRTGISKSRLKEHFELGLKTNEIDIAIDFLIVLCPNIESLTLSVDIVARNPVLRLLLEDYAWSPDTSECILRLQHLKDIQFGTGTHRGECGNTLDTLVRTEPGRDLLLQLHSCFNILSLPELKEAQLSLPLLIGVWEREAYRLPVEAKPSSTMQVLRLHQCAIEPSFLQSLLNLTPFITHLEYEFELYSYIKMQAQDLAPALSCIKRSLKHLKITLDMWSTGDQFMGQYLEFNEEYEYIEGHCSLRELVALETVTIPSCILLGWTNSKSPDLVDVLPENLVSICLTDDFGWCDSYEKEEEEMLPILRKFVAGNSWTRTSPRLEGVNIKAHEWKAVDETVALFKDSGLACEVTVFSGRD</sequence>
<accession>A0AAN6LVT8</accession>
<dbReference type="EMBL" id="WVTA01000011">
    <property type="protein sequence ID" value="KAK3203155.1"/>
    <property type="molecule type" value="Genomic_DNA"/>
</dbReference>
<proteinExistence type="predicted"/>
<evidence type="ECO:0008006" key="3">
    <source>
        <dbReference type="Google" id="ProtNLM"/>
    </source>
</evidence>
<evidence type="ECO:0000313" key="2">
    <source>
        <dbReference type="Proteomes" id="UP001280581"/>
    </source>
</evidence>
<organism evidence="1 2">
    <name type="scientific">Pseudopithomyces chartarum</name>
    <dbReference type="NCBI Taxonomy" id="1892770"/>
    <lineage>
        <taxon>Eukaryota</taxon>
        <taxon>Fungi</taxon>
        <taxon>Dikarya</taxon>
        <taxon>Ascomycota</taxon>
        <taxon>Pezizomycotina</taxon>
        <taxon>Dothideomycetes</taxon>
        <taxon>Pleosporomycetidae</taxon>
        <taxon>Pleosporales</taxon>
        <taxon>Massarineae</taxon>
        <taxon>Didymosphaeriaceae</taxon>
        <taxon>Pseudopithomyces</taxon>
    </lineage>
</organism>